<evidence type="ECO:0000256" key="7">
    <source>
        <dbReference type="ARBA" id="ARBA00023157"/>
    </source>
</evidence>
<dbReference type="PROSITE" id="PS00502">
    <property type="entry name" value="POLYGALACTURONASE"/>
    <property type="match status" value="1"/>
</dbReference>
<keyword evidence="6 17" id="KW-0378">Hydrolase</keyword>
<dbReference type="InterPro" id="IPR006626">
    <property type="entry name" value="PbH1"/>
</dbReference>
<evidence type="ECO:0000256" key="6">
    <source>
        <dbReference type="ARBA" id="ARBA00022801"/>
    </source>
</evidence>
<keyword evidence="11" id="KW-0961">Cell wall biogenesis/degradation</keyword>
<proteinExistence type="inferred from homology"/>
<comment type="catalytic activity">
    <reaction evidence="15">
        <text>[(1-&gt;4)-alpha-D-galacturonosyl](n) + H2O = alpha-D-galacturonate + [(1-&gt;4)-alpha-D-galacturonosyl](n-1)</text>
        <dbReference type="Rhea" id="RHEA:14117"/>
        <dbReference type="Rhea" id="RHEA-COMP:14570"/>
        <dbReference type="Rhea" id="RHEA-COMP:14572"/>
        <dbReference type="ChEBI" id="CHEBI:15377"/>
        <dbReference type="ChEBI" id="CHEBI:58658"/>
        <dbReference type="ChEBI" id="CHEBI:140523"/>
        <dbReference type="EC" id="3.2.1.67"/>
    </reaction>
</comment>
<evidence type="ECO:0000256" key="4">
    <source>
        <dbReference type="ARBA" id="ARBA00022729"/>
    </source>
</evidence>
<dbReference type="InterPro" id="IPR012334">
    <property type="entry name" value="Pectin_lyas_fold"/>
</dbReference>
<dbReference type="EC" id="3.2.1.67" evidence="14"/>
<evidence type="ECO:0000256" key="12">
    <source>
        <dbReference type="ARBA" id="ARBA00023326"/>
    </source>
</evidence>
<evidence type="ECO:0000256" key="14">
    <source>
        <dbReference type="ARBA" id="ARBA00038933"/>
    </source>
</evidence>
<evidence type="ECO:0000313" key="20">
    <source>
        <dbReference type="Proteomes" id="UP000663853"/>
    </source>
</evidence>
<accession>A0A8H3DF94</accession>
<evidence type="ECO:0000256" key="17">
    <source>
        <dbReference type="RuleBase" id="RU361169"/>
    </source>
</evidence>
<dbReference type="InterPro" id="IPR000743">
    <property type="entry name" value="Glyco_hydro_28"/>
</dbReference>
<keyword evidence="10 17" id="KW-0326">Glycosidase</keyword>
<name>A0A8H3DF94_9AGAM</name>
<dbReference type="EMBL" id="CAJMXA010003885">
    <property type="protein sequence ID" value="CAE6521233.1"/>
    <property type="molecule type" value="Genomic_DNA"/>
</dbReference>
<dbReference type="GO" id="GO:0047911">
    <property type="term" value="F:galacturan 1,4-alpha-galacturonidase activity"/>
    <property type="evidence" value="ECO:0007669"/>
    <property type="project" value="UniProtKB-EC"/>
</dbReference>
<keyword evidence="8" id="KW-0325">Glycoprotein</keyword>
<gene>
    <name evidence="19" type="ORF">RDB_LOCUS148311</name>
</gene>
<comment type="similarity">
    <text evidence="2 17">Belongs to the glycosyl hydrolase 28 family.</text>
</comment>
<keyword evidence="3" id="KW-0964">Secreted</keyword>
<comment type="function">
    <text evidence="13">Specific in hydrolyzing the terminal glycosidic bond of polygalacturonic acid and oligogalacturonates.</text>
</comment>
<dbReference type="SMART" id="SM00710">
    <property type="entry name" value="PbH1"/>
    <property type="match status" value="3"/>
</dbReference>
<dbReference type="GO" id="GO:0071555">
    <property type="term" value="P:cell wall organization"/>
    <property type="evidence" value="ECO:0007669"/>
    <property type="project" value="UniProtKB-KW"/>
</dbReference>
<feature type="chain" id="PRO_5034092074" description="galacturonan 1,4-alpha-galacturonidase" evidence="18">
    <location>
        <begin position="20"/>
        <end position="427"/>
    </location>
</feature>
<reference evidence="19" key="1">
    <citation type="submission" date="2021-01" db="EMBL/GenBank/DDBJ databases">
        <authorList>
            <person name="Kaushik A."/>
        </authorList>
    </citation>
    <scope>NUCLEOTIDE SEQUENCE</scope>
    <source>
        <strain evidence="19">AG6-10EEA</strain>
    </source>
</reference>
<keyword evidence="9" id="KW-0119">Carbohydrate metabolism</keyword>
<dbReference type="GO" id="GO:0005576">
    <property type="term" value="C:extracellular region"/>
    <property type="evidence" value="ECO:0007669"/>
    <property type="project" value="UniProtKB-SubCell"/>
</dbReference>
<dbReference type="SUPFAM" id="SSF51126">
    <property type="entry name" value="Pectin lyase-like"/>
    <property type="match status" value="1"/>
</dbReference>
<keyword evidence="7" id="KW-1015">Disulfide bond</keyword>
<keyword evidence="5" id="KW-0677">Repeat</keyword>
<organism evidence="19 20">
    <name type="scientific">Rhizoctonia solani</name>
    <dbReference type="NCBI Taxonomy" id="456999"/>
    <lineage>
        <taxon>Eukaryota</taxon>
        <taxon>Fungi</taxon>
        <taxon>Dikarya</taxon>
        <taxon>Basidiomycota</taxon>
        <taxon>Agaricomycotina</taxon>
        <taxon>Agaricomycetes</taxon>
        <taxon>Cantharellales</taxon>
        <taxon>Ceratobasidiaceae</taxon>
        <taxon>Rhizoctonia</taxon>
    </lineage>
</organism>
<evidence type="ECO:0000256" key="15">
    <source>
        <dbReference type="ARBA" id="ARBA00048766"/>
    </source>
</evidence>
<evidence type="ECO:0000313" key="19">
    <source>
        <dbReference type="EMBL" id="CAE6521233.1"/>
    </source>
</evidence>
<dbReference type="Proteomes" id="UP000663853">
    <property type="component" value="Unassembled WGS sequence"/>
</dbReference>
<evidence type="ECO:0000256" key="11">
    <source>
        <dbReference type="ARBA" id="ARBA00023316"/>
    </source>
</evidence>
<dbReference type="PANTHER" id="PTHR31736:SF12">
    <property type="entry name" value="EXO-POLYGALACTURONASE, PUTATIVE-RELATED"/>
    <property type="match status" value="1"/>
</dbReference>
<sequence length="427" mass="46515">MKFQLTAAVALALSPCVIADSKQNTKWTDIKSRGKDEDDAPYLVKVLKSNTRVRVPKGTTLNIATAMNTTSLFGTHLRLEGTLRVKPDFAYWAGNAFAVPYQKNSAIWLFGGENIVMDGGGTIDGKQYSIKSKPLAKCWKGSGQSWWDARPGNVSLIPPLTLVVHQAHNVRISNITFYKTPKWANLVQESSDVTYEFITVNSVSNSAADMRETDGWDTYRSDGITIRDSVIHNGDDCVSFKPNSTNIVVRNLQCTESHGISVGSLGEIPGVMDIVRNVYVDNIWMSKSENGVRIKTFAGQNRGYGIVDNIIYTNFHNDDNDYPITIDNCYKTSVANCTTYPSGIKINDVFLRNITGTSSGKYNTTVASLVCSPGACGPVYLQDINISPPSNYSAASYTCLNLNVTGPSASLFNCTSGDVTGSPYPPA</sequence>
<evidence type="ECO:0000256" key="8">
    <source>
        <dbReference type="ARBA" id="ARBA00023180"/>
    </source>
</evidence>
<evidence type="ECO:0000256" key="16">
    <source>
        <dbReference type="PROSITE-ProRule" id="PRU10052"/>
    </source>
</evidence>
<dbReference type="GO" id="GO:0045490">
    <property type="term" value="P:pectin catabolic process"/>
    <property type="evidence" value="ECO:0007669"/>
    <property type="project" value="UniProtKB-ARBA"/>
</dbReference>
<keyword evidence="12" id="KW-0624">Polysaccharide degradation</keyword>
<dbReference type="PANTHER" id="PTHR31736">
    <property type="match status" value="1"/>
</dbReference>
<evidence type="ECO:0000256" key="3">
    <source>
        <dbReference type="ARBA" id="ARBA00022525"/>
    </source>
</evidence>
<feature type="signal peptide" evidence="18">
    <location>
        <begin position="1"/>
        <end position="19"/>
    </location>
</feature>
<protein>
    <recommendedName>
        <fullName evidence="14">galacturonan 1,4-alpha-galacturonidase</fullName>
        <ecNumber evidence="14">3.2.1.67</ecNumber>
    </recommendedName>
</protein>
<evidence type="ECO:0000256" key="13">
    <source>
        <dbReference type="ARBA" id="ARBA00037312"/>
    </source>
</evidence>
<comment type="caution">
    <text evidence="19">The sequence shown here is derived from an EMBL/GenBank/DDBJ whole genome shotgun (WGS) entry which is preliminary data.</text>
</comment>
<feature type="active site" evidence="16">
    <location>
        <position position="258"/>
    </location>
</feature>
<dbReference type="Pfam" id="PF00295">
    <property type="entry name" value="Glyco_hydro_28"/>
    <property type="match status" value="1"/>
</dbReference>
<dbReference type="GO" id="GO:0004650">
    <property type="term" value="F:polygalacturonase activity"/>
    <property type="evidence" value="ECO:0007669"/>
    <property type="project" value="InterPro"/>
</dbReference>
<keyword evidence="4 18" id="KW-0732">Signal</keyword>
<evidence type="ECO:0000256" key="5">
    <source>
        <dbReference type="ARBA" id="ARBA00022737"/>
    </source>
</evidence>
<evidence type="ECO:0000256" key="1">
    <source>
        <dbReference type="ARBA" id="ARBA00004613"/>
    </source>
</evidence>
<evidence type="ECO:0000256" key="9">
    <source>
        <dbReference type="ARBA" id="ARBA00023277"/>
    </source>
</evidence>
<comment type="subcellular location">
    <subcellularLocation>
        <location evidence="1">Secreted</location>
    </subcellularLocation>
</comment>
<dbReference type="Gene3D" id="2.160.20.10">
    <property type="entry name" value="Single-stranded right-handed beta-helix, Pectin lyase-like"/>
    <property type="match status" value="1"/>
</dbReference>
<evidence type="ECO:0000256" key="10">
    <source>
        <dbReference type="ARBA" id="ARBA00023295"/>
    </source>
</evidence>
<dbReference type="InterPro" id="IPR011050">
    <property type="entry name" value="Pectin_lyase_fold/virulence"/>
</dbReference>
<evidence type="ECO:0000256" key="18">
    <source>
        <dbReference type="SAM" id="SignalP"/>
    </source>
</evidence>
<dbReference type="AlphaFoldDB" id="A0A8H3DF94"/>
<evidence type="ECO:0000256" key="2">
    <source>
        <dbReference type="ARBA" id="ARBA00008834"/>
    </source>
</evidence>